<dbReference type="AlphaFoldDB" id="A0A7M7N9W5"/>
<evidence type="ECO:0000313" key="3">
    <source>
        <dbReference type="Proteomes" id="UP000007110"/>
    </source>
</evidence>
<dbReference type="OrthoDB" id="2377365at2759"/>
<keyword evidence="3" id="KW-1185">Reference proteome</keyword>
<dbReference type="EnsemblMetazoa" id="XM_030977336">
    <property type="protein sequence ID" value="XP_030833196"/>
    <property type="gene ID" value="LOC752324"/>
</dbReference>
<dbReference type="Proteomes" id="UP000007110">
    <property type="component" value="Unassembled WGS sequence"/>
</dbReference>
<reference evidence="3" key="1">
    <citation type="submission" date="2015-02" db="EMBL/GenBank/DDBJ databases">
        <title>Genome sequencing for Strongylocentrotus purpuratus.</title>
        <authorList>
            <person name="Murali S."/>
            <person name="Liu Y."/>
            <person name="Vee V."/>
            <person name="English A."/>
            <person name="Wang M."/>
            <person name="Skinner E."/>
            <person name="Han Y."/>
            <person name="Muzny D.M."/>
            <person name="Worley K.C."/>
            <person name="Gibbs R.A."/>
        </authorList>
    </citation>
    <scope>NUCLEOTIDE SEQUENCE</scope>
</reference>
<dbReference type="InParanoid" id="A0A7M7N9W5"/>
<organism evidence="2 3">
    <name type="scientific">Strongylocentrotus purpuratus</name>
    <name type="common">Purple sea urchin</name>
    <dbReference type="NCBI Taxonomy" id="7668"/>
    <lineage>
        <taxon>Eukaryota</taxon>
        <taxon>Metazoa</taxon>
        <taxon>Echinodermata</taxon>
        <taxon>Eleutherozoa</taxon>
        <taxon>Echinozoa</taxon>
        <taxon>Echinoidea</taxon>
        <taxon>Euechinoidea</taxon>
        <taxon>Echinacea</taxon>
        <taxon>Camarodonta</taxon>
        <taxon>Echinidea</taxon>
        <taxon>Strongylocentrotidae</taxon>
        <taxon>Strongylocentrotus</taxon>
    </lineage>
</organism>
<sequence length="326" mass="36208">MTKIKMNNKKRKSEKSSKKKKKKKKKVLKSNDSSKALSLSWPGALKGALKTESPRKDGEKEEDGEKEKESCLTDGEESKSSGQRKSRRSCKGQLYRKLVDQGMLESLQRPERPFNCKKAWRHSNEGMSGFSDAEDEVFQPEDGKKTRRPRKRTNSGSSLTCSDFDYGEINVEARLATLPQYAPEQFRTKKNSGLKSKKTSDIYKNAKFIKERGKSKVIRSLSSTEMTISGSGKRKARKSSIMHLLPTKDSLSTTSPMQSSPSAHTDNIVIGSKVKRSKSDPQPFTLSDLAEVASMELKPCSSASTTCTPGSHIERPNLCLSAVTVS</sequence>
<dbReference type="KEGG" id="spu:752324"/>
<feature type="compositionally biased region" description="Polar residues" evidence="1">
    <location>
        <begin position="249"/>
        <end position="265"/>
    </location>
</feature>
<proteinExistence type="predicted"/>
<evidence type="ECO:0000256" key="1">
    <source>
        <dbReference type="SAM" id="MobiDB-lite"/>
    </source>
</evidence>
<reference evidence="2" key="2">
    <citation type="submission" date="2021-01" db="UniProtKB">
        <authorList>
            <consortium name="EnsemblMetazoa"/>
        </authorList>
    </citation>
    <scope>IDENTIFICATION</scope>
</reference>
<dbReference type="RefSeq" id="XP_030833196.1">
    <property type="nucleotide sequence ID" value="XM_030977336.1"/>
</dbReference>
<feature type="compositionally biased region" description="Basic and acidic residues" evidence="1">
    <location>
        <begin position="52"/>
        <end position="79"/>
    </location>
</feature>
<accession>A0A7M7N9W5</accession>
<name>A0A7M7N9W5_STRPU</name>
<evidence type="ECO:0000313" key="2">
    <source>
        <dbReference type="EnsemblMetazoa" id="XP_030833196"/>
    </source>
</evidence>
<protein>
    <submittedName>
        <fullName evidence="2">Uncharacterized protein</fullName>
    </submittedName>
</protein>
<dbReference type="GeneID" id="752324"/>
<feature type="region of interest" description="Disordered" evidence="1">
    <location>
        <begin position="247"/>
        <end position="267"/>
    </location>
</feature>
<feature type="region of interest" description="Disordered" evidence="1">
    <location>
        <begin position="1"/>
        <end position="160"/>
    </location>
</feature>
<feature type="compositionally biased region" description="Basic residues" evidence="1">
    <location>
        <begin position="1"/>
        <end position="28"/>
    </location>
</feature>